<keyword evidence="3" id="KW-1185">Reference proteome</keyword>
<keyword evidence="1" id="KW-1133">Transmembrane helix</keyword>
<protein>
    <submittedName>
        <fullName evidence="2">Uncharacterized protein</fullName>
    </submittedName>
</protein>
<gene>
    <name evidence="2" type="ordered locus">GNIT_0946</name>
</gene>
<dbReference type="Proteomes" id="UP000009282">
    <property type="component" value="Chromosome"/>
</dbReference>
<dbReference type="EMBL" id="CP003060">
    <property type="protein sequence ID" value="AEP29084.1"/>
    <property type="molecule type" value="Genomic_DNA"/>
</dbReference>
<dbReference type="HOGENOM" id="CLU_1127800_0_0_6"/>
<dbReference type="STRING" id="1085623.GNIT_0946"/>
<proteinExistence type="predicted"/>
<dbReference type="AlphaFoldDB" id="G4QFZ3"/>
<reference evidence="2 3" key="1">
    <citation type="journal article" date="2011" name="J. Bacteriol.">
        <title>Complete genome sequence of seawater bacterium Glaciecola nitratireducens FR1064T.</title>
        <authorList>
            <person name="Bian F."/>
            <person name="Qin Q.L."/>
            <person name="Xie B.B."/>
            <person name="Shu Y.L."/>
            <person name="Zhang X.Y."/>
            <person name="Yu Y."/>
            <person name="Chen B."/>
            <person name="Chen X.L."/>
            <person name="Zhou B.C."/>
            <person name="Zhang Y.Z."/>
        </authorList>
    </citation>
    <scope>NUCLEOTIDE SEQUENCE [LARGE SCALE GENOMIC DNA]</scope>
    <source>
        <strain evidence="3">JCM 12485 / KCTC 12276 / FR1064</strain>
    </source>
</reference>
<evidence type="ECO:0000256" key="1">
    <source>
        <dbReference type="SAM" id="Phobius"/>
    </source>
</evidence>
<dbReference type="KEGG" id="gni:GNIT_0946"/>
<evidence type="ECO:0000313" key="3">
    <source>
        <dbReference type="Proteomes" id="UP000009282"/>
    </source>
</evidence>
<organism evidence="2 3">
    <name type="scientific">Glaciecola nitratireducens (strain JCM 12485 / KCTC 12276 / FR1064)</name>
    <dbReference type="NCBI Taxonomy" id="1085623"/>
    <lineage>
        <taxon>Bacteria</taxon>
        <taxon>Pseudomonadati</taxon>
        <taxon>Pseudomonadota</taxon>
        <taxon>Gammaproteobacteria</taxon>
        <taxon>Alteromonadales</taxon>
        <taxon>Alteromonadaceae</taxon>
        <taxon>Brumicola</taxon>
    </lineage>
</organism>
<sequence>MLLRKFIKHVKTENWFAVFLDFSVVVVGIFVALQVTEWKDNNDLNQLAIKSLEKAKAEAIENNKLLSFYLESAVAQEILFNENMQNLLKCDDKNDSQMVFNETLNTFIYNFSLNLNTVALEQLYTQSFYPLYEDTFIILLNKYSAISKQFSLDVSDNSKVSWNTWPFDKSPYFVEKTQTNDPLYFSRYKISGRFQEVCKNQQYINDIHHQQLLRVANFDMYKELQKRTEKFITTIKKQIDFINGEQ</sequence>
<keyword evidence="1" id="KW-0812">Transmembrane</keyword>
<name>G4QFZ3_GLANF</name>
<feature type="transmembrane region" description="Helical" evidence="1">
    <location>
        <begin position="12"/>
        <end position="33"/>
    </location>
</feature>
<evidence type="ECO:0000313" key="2">
    <source>
        <dbReference type="EMBL" id="AEP29084.1"/>
    </source>
</evidence>
<accession>G4QFZ3</accession>
<keyword evidence="1" id="KW-0472">Membrane</keyword>